<dbReference type="Pfam" id="PF03147">
    <property type="entry name" value="FDX-ACB"/>
    <property type="match status" value="1"/>
</dbReference>
<keyword evidence="2" id="KW-0436">Ligase</keyword>
<dbReference type="EMBL" id="FPHW01000143">
    <property type="protein sequence ID" value="SFV84537.1"/>
    <property type="molecule type" value="Genomic_DNA"/>
</dbReference>
<dbReference type="EC" id="6.1.1.20" evidence="2"/>
<organism evidence="2">
    <name type="scientific">hydrothermal vent metagenome</name>
    <dbReference type="NCBI Taxonomy" id="652676"/>
    <lineage>
        <taxon>unclassified sequences</taxon>
        <taxon>metagenomes</taxon>
        <taxon>ecological metagenomes</taxon>
    </lineage>
</organism>
<dbReference type="InterPro" id="IPR036690">
    <property type="entry name" value="Fdx_antiC-bd_sf"/>
</dbReference>
<gene>
    <name evidence="2" type="ORF">MNB_SUP05-7-762</name>
</gene>
<sequence>MVDVNLFDVYAGENIESGKKSVALNLSYQSVDQTLSDDQVNAQVSEVLALMQTKFSATQR</sequence>
<accession>A0A1W1DSP3</accession>
<dbReference type="AlphaFoldDB" id="A0A1W1DSP3"/>
<dbReference type="InterPro" id="IPR005121">
    <property type="entry name" value="Fdx_antiC-bd"/>
</dbReference>
<evidence type="ECO:0000259" key="1">
    <source>
        <dbReference type="PROSITE" id="PS51447"/>
    </source>
</evidence>
<reference evidence="2" key="1">
    <citation type="submission" date="2016-10" db="EMBL/GenBank/DDBJ databases">
        <authorList>
            <person name="de Groot N.N."/>
        </authorList>
    </citation>
    <scope>NUCLEOTIDE SEQUENCE</scope>
</reference>
<name>A0A1W1DSP3_9ZZZZ</name>
<dbReference type="PROSITE" id="PS51447">
    <property type="entry name" value="FDX_ACB"/>
    <property type="match status" value="1"/>
</dbReference>
<dbReference type="Gene3D" id="3.30.70.380">
    <property type="entry name" value="Ferrodoxin-fold anticodon-binding domain"/>
    <property type="match status" value="1"/>
</dbReference>
<dbReference type="SMART" id="SM00896">
    <property type="entry name" value="FDX-ACB"/>
    <property type="match status" value="1"/>
</dbReference>
<protein>
    <submittedName>
        <fullName evidence="2">Phenylalanyl-tRNA synthetase beta chain</fullName>
        <ecNumber evidence="2">6.1.1.20</ecNumber>
    </submittedName>
</protein>
<proteinExistence type="predicted"/>
<dbReference type="SUPFAM" id="SSF54991">
    <property type="entry name" value="Anticodon-binding domain of PheRS"/>
    <property type="match status" value="1"/>
</dbReference>
<dbReference type="GO" id="GO:0004826">
    <property type="term" value="F:phenylalanine-tRNA ligase activity"/>
    <property type="evidence" value="ECO:0007669"/>
    <property type="project" value="UniProtKB-EC"/>
</dbReference>
<feature type="domain" description="FDX-ACB" evidence="1">
    <location>
        <begin position="1"/>
        <end position="60"/>
    </location>
</feature>
<keyword evidence="2" id="KW-0030">Aminoacyl-tRNA synthetase</keyword>
<evidence type="ECO:0000313" key="2">
    <source>
        <dbReference type="EMBL" id="SFV84537.1"/>
    </source>
</evidence>